<dbReference type="Proteomes" id="UP001190700">
    <property type="component" value="Unassembled WGS sequence"/>
</dbReference>
<evidence type="ECO:0000256" key="2">
    <source>
        <dbReference type="ARBA" id="ARBA00022614"/>
    </source>
</evidence>
<proteinExistence type="predicted"/>
<keyword evidence="2" id="KW-0433">Leucine-rich repeat</keyword>
<accession>A0AAE0C8V2</accession>
<dbReference type="GO" id="GO:0005930">
    <property type="term" value="C:axoneme"/>
    <property type="evidence" value="ECO:0007669"/>
    <property type="project" value="UniProtKB-SubCell"/>
</dbReference>
<dbReference type="InterPro" id="IPR050647">
    <property type="entry name" value="Plant_LRR-RLKs"/>
</dbReference>
<sequence>MKDTIVTNLFHLKGVNGTIPTEIGLLTRLTLLVIAQTTHITGPIPTEIGSLTQLTQMDLSANSLTGIIPTEFGALDALQSLRIDGNSFTFTIPLERMASMDSLTRLAVHMHAAIVYVEETVDWMQDEKSPTNFEELGERVYAAHNTFKGALHTKLAFVDEKVYADIEAVLCLVPDSVLTKSVEWSEDKEFDTTQAVMNTHAKASAKILTFCNRKGGKGKGSVSSGAGSEAGANSEVMHWISKAARMRWINKSLLFNYSVSLADVTPWQLEC</sequence>
<evidence type="ECO:0000313" key="5">
    <source>
        <dbReference type="Proteomes" id="UP001190700"/>
    </source>
</evidence>
<name>A0AAE0C8V2_9CHLO</name>
<dbReference type="Gene3D" id="3.80.10.10">
    <property type="entry name" value="Ribonuclease Inhibitor"/>
    <property type="match status" value="1"/>
</dbReference>
<dbReference type="InterPro" id="IPR001611">
    <property type="entry name" value="Leu-rich_rpt"/>
</dbReference>
<keyword evidence="3" id="KW-0677">Repeat</keyword>
<dbReference type="Pfam" id="PF00560">
    <property type="entry name" value="LRR_1"/>
    <property type="match status" value="1"/>
</dbReference>
<dbReference type="PANTHER" id="PTHR48056">
    <property type="entry name" value="LRR RECEPTOR-LIKE SERINE/THREONINE-PROTEIN KINASE-RELATED"/>
    <property type="match status" value="1"/>
</dbReference>
<dbReference type="FunFam" id="3.80.10.10:FF:000041">
    <property type="entry name" value="LRR receptor-like serine/threonine-protein kinase ERECTA"/>
    <property type="match status" value="1"/>
</dbReference>
<evidence type="ECO:0000256" key="3">
    <source>
        <dbReference type="ARBA" id="ARBA00022737"/>
    </source>
</evidence>
<dbReference type="SUPFAM" id="SSF52058">
    <property type="entry name" value="L domain-like"/>
    <property type="match status" value="1"/>
</dbReference>
<keyword evidence="5" id="KW-1185">Reference proteome</keyword>
<evidence type="ECO:0000313" key="4">
    <source>
        <dbReference type="EMBL" id="KAK3249510.1"/>
    </source>
</evidence>
<organism evidence="4 5">
    <name type="scientific">Cymbomonas tetramitiformis</name>
    <dbReference type="NCBI Taxonomy" id="36881"/>
    <lineage>
        <taxon>Eukaryota</taxon>
        <taxon>Viridiplantae</taxon>
        <taxon>Chlorophyta</taxon>
        <taxon>Pyramimonadophyceae</taxon>
        <taxon>Pyramimonadales</taxon>
        <taxon>Pyramimonadaceae</taxon>
        <taxon>Cymbomonas</taxon>
    </lineage>
</organism>
<dbReference type="EMBL" id="LGRX02027276">
    <property type="protein sequence ID" value="KAK3249510.1"/>
    <property type="molecule type" value="Genomic_DNA"/>
</dbReference>
<comment type="subcellular location">
    <subcellularLocation>
        <location evidence="1">Cytoplasm</location>
        <location evidence="1">Cytoskeleton</location>
        <location evidence="1">Cilium axoneme</location>
    </subcellularLocation>
</comment>
<dbReference type="AlphaFoldDB" id="A0AAE0C8V2"/>
<dbReference type="InterPro" id="IPR032675">
    <property type="entry name" value="LRR_dom_sf"/>
</dbReference>
<evidence type="ECO:0000256" key="1">
    <source>
        <dbReference type="ARBA" id="ARBA00004430"/>
    </source>
</evidence>
<comment type="caution">
    <text evidence="4">The sequence shown here is derived from an EMBL/GenBank/DDBJ whole genome shotgun (WGS) entry which is preliminary data.</text>
</comment>
<protein>
    <submittedName>
        <fullName evidence="4">Uncharacterized protein</fullName>
    </submittedName>
</protein>
<reference evidence="4 5" key="1">
    <citation type="journal article" date="2015" name="Genome Biol. Evol.">
        <title>Comparative Genomics of a Bacterivorous Green Alga Reveals Evolutionary Causalities and Consequences of Phago-Mixotrophic Mode of Nutrition.</title>
        <authorList>
            <person name="Burns J.A."/>
            <person name="Paasch A."/>
            <person name="Narechania A."/>
            <person name="Kim E."/>
        </authorList>
    </citation>
    <scope>NUCLEOTIDE SEQUENCE [LARGE SCALE GENOMIC DNA]</scope>
    <source>
        <strain evidence="4 5">PLY_AMNH</strain>
    </source>
</reference>
<gene>
    <name evidence="4" type="ORF">CYMTET_41063</name>
</gene>